<dbReference type="InParanoid" id="Q2LVQ1"/>
<dbReference type="HOGENOM" id="CLU_3123519_0_0_7"/>
<accession>Q2LVQ1</accession>
<organism evidence="1 2">
    <name type="scientific">Syntrophus aciditrophicus (strain SB)</name>
    <dbReference type="NCBI Taxonomy" id="56780"/>
    <lineage>
        <taxon>Bacteria</taxon>
        <taxon>Pseudomonadati</taxon>
        <taxon>Thermodesulfobacteriota</taxon>
        <taxon>Syntrophia</taxon>
        <taxon>Syntrophales</taxon>
        <taxon>Syntrophaceae</taxon>
        <taxon>Syntrophus</taxon>
    </lineage>
</organism>
<protein>
    <submittedName>
        <fullName evidence="1">Hypothetical cytosolic protein</fullName>
    </submittedName>
</protein>
<keyword evidence="2" id="KW-1185">Reference proteome</keyword>
<sequence length="50" mass="5845">MPWLNLFEPTVKEKHRRENGWKIVKRFGKARSAINVPPRLFYSASDGSKT</sequence>
<dbReference type="AlphaFoldDB" id="Q2LVQ1"/>
<gene>
    <name evidence="1" type="ORF">SYN_03715</name>
</gene>
<evidence type="ECO:0000313" key="1">
    <source>
        <dbReference type="EMBL" id="ABC78159.1"/>
    </source>
</evidence>
<dbReference type="Proteomes" id="UP000001933">
    <property type="component" value="Chromosome"/>
</dbReference>
<proteinExistence type="predicted"/>
<reference evidence="1 2" key="1">
    <citation type="journal article" date="2007" name="Proc. Natl. Acad. Sci. U.S.A.">
        <title>The genome of Syntrophus aciditrophicus: life at the thermodynamic limit of microbial growth.</title>
        <authorList>
            <person name="McInerney M.J."/>
            <person name="Rohlin L."/>
            <person name="Mouttaki H."/>
            <person name="Kim U."/>
            <person name="Krupp R.S."/>
            <person name="Rios-Hernandez L."/>
            <person name="Sieber J."/>
            <person name="Struchtemeyer C.G."/>
            <person name="Bhattacharyya A."/>
            <person name="Campbell J.W."/>
            <person name="Gunsalus R.P."/>
        </authorList>
    </citation>
    <scope>NUCLEOTIDE SEQUENCE [LARGE SCALE GENOMIC DNA]</scope>
    <source>
        <strain evidence="1 2">SB</strain>
    </source>
</reference>
<dbReference type="KEGG" id="sat:SYN_03715"/>
<dbReference type="EMBL" id="CP000252">
    <property type="protein sequence ID" value="ABC78159.1"/>
    <property type="molecule type" value="Genomic_DNA"/>
</dbReference>
<name>Q2LVQ1_SYNAS</name>
<evidence type="ECO:0000313" key="2">
    <source>
        <dbReference type="Proteomes" id="UP000001933"/>
    </source>
</evidence>